<sequence>MDQPQAVCPPPSAGLSAGKRTLLANQYHQIRQQTLLLCQPLQAADYELQAAEFTSPAKWHLAHTSWFFETFLLKPHLSGYQPFHPQFAQLFNSYYNGIGQPYPRAQRGLLSRPALDQVLAYREFVDNAMQPLLSEPALVPLIELGLNHEQQHQELLLTDLLYCWSLNPLCPVYQPDQPLPAAISDNSWQEFDGGMHCIGHKPGKGFAFDNESPRHQVYVGDFALARRLTSNREYLEFIQDGGYQQPQLWLADGWSWVQQHQIQAPLYWRDSSAGLQQYSLNGLRPLALDAPVCHVSFYEADAFARWSGARLATEAEWEVSASGLDSQQGHFADSGRFSPSPAGTASGVQQQFGDCWEWTSSPYQPYPGYQPAAGAVGEYNGKFMCNQMVLRGGSCATPAGHIRASYRNFFYPHERWQFSGIRLAR</sequence>
<reference evidence="3" key="1">
    <citation type="journal article" date="2019" name="Int. J. Syst. Evol. Microbiol.">
        <title>The Global Catalogue of Microorganisms (GCM) 10K type strain sequencing project: providing services to taxonomists for standard genome sequencing and annotation.</title>
        <authorList>
            <consortium name="The Broad Institute Genomics Platform"/>
            <consortium name="The Broad Institute Genome Sequencing Center for Infectious Disease"/>
            <person name="Wu L."/>
            <person name="Ma J."/>
        </authorList>
    </citation>
    <scope>NUCLEOTIDE SEQUENCE [LARGE SCALE GENOMIC DNA]</scope>
    <source>
        <strain evidence="3">KCTC 42424</strain>
    </source>
</reference>
<dbReference type="InterPro" id="IPR042095">
    <property type="entry name" value="SUMF_sf"/>
</dbReference>
<dbReference type="PANTHER" id="PTHR23150">
    <property type="entry name" value="SULFATASE MODIFYING FACTOR 1, 2"/>
    <property type="match status" value="1"/>
</dbReference>
<organism evidence="2 3">
    <name type="scientific">Bacterioplanoides pacificum</name>
    <dbReference type="NCBI Taxonomy" id="1171596"/>
    <lineage>
        <taxon>Bacteria</taxon>
        <taxon>Pseudomonadati</taxon>
        <taxon>Pseudomonadota</taxon>
        <taxon>Gammaproteobacteria</taxon>
        <taxon>Oceanospirillales</taxon>
        <taxon>Oceanospirillaceae</taxon>
        <taxon>Bacterioplanoides</taxon>
    </lineage>
</organism>
<dbReference type="NCBIfam" id="TIGR03440">
    <property type="entry name" value="egtB_TIGR03440"/>
    <property type="match status" value="1"/>
</dbReference>
<dbReference type="RefSeq" id="WP_376864924.1">
    <property type="nucleotide sequence ID" value="NZ_JBHRYB010000003.1"/>
</dbReference>
<dbReference type="InterPro" id="IPR016187">
    <property type="entry name" value="CTDL_fold"/>
</dbReference>
<dbReference type="InterPro" id="IPR017806">
    <property type="entry name" value="EgtB"/>
</dbReference>
<comment type="caution">
    <text evidence="2">The sequence shown here is derived from an EMBL/GenBank/DDBJ whole genome shotgun (WGS) entry which is preliminary data.</text>
</comment>
<dbReference type="SUPFAM" id="SSF109854">
    <property type="entry name" value="DinB/YfiT-like putative metalloenzymes"/>
    <property type="match status" value="1"/>
</dbReference>
<dbReference type="InterPro" id="IPR034660">
    <property type="entry name" value="DinB/YfiT-like"/>
</dbReference>
<dbReference type="PANTHER" id="PTHR23150:SF36">
    <property type="entry name" value="HERCYNINE OXYGENASE"/>
    <property type="match status" value="1"/>
</dbReference>
<evidence type="ECO:0000259" key="1">
    <source>
        <dbReference type="Pfam" id="PF03781"/>
    </source>
</evidence>
<protein>
    <submittedName>
        <fullName evidence="2">Ergothioneine biosynthesis protein EgtB</fullName>
    </submittedName>
</protein>
<feature type="domain" description="Sulfatase-modifying factor enzyme-like" evidence="1">
    <location>
        <begin position="194"/>
        <end position="333"/>
    </location>
</feature>
<name>A0ABV7VQL9_9GAMM</name>
<dbReference type="Gene3D" id="3.90.1580.10">
    <property type="entry name" value="paralog of FGE (formylglycine-generating enzyme)"/>
    <property type="match status" value="1"/>
</dbReference>
<dbReference type="Pfam" id="PF03781">
    <property type="entry name" value="FGE-sulfatase"/>
    <property type="match status" value="1"/>
</dbReference>
<accession>A0ABV7VQL9</accession>
<proteinExistence type="predicted"/>
<dbReference type="EMBL" id="JBHRYB010000003">
    <property type="protein sequence ID" value="MFC3679268.1"/>
    <property type="molecule type" value="Genomic_DNA"/>
</dbReference>
<gene>
    <name evidence="2" type="primary">egtB</name>
    <name evidence="2" type="ORF">ACFOMG_03975</name>
</gene>
<evidence type="ECO:0000313" key="3">
    <source>
        <dbReference type="Proteomes" id="UP001595722"/>
    </source>
</evidence>
<dbReference type="Proteomes" id="UP001595722">
    <property type="component" value="Unassembled WGS sequence"/>
</dbReference>
<evidence type="ECO:0000313" key="2">
    <source>
        <dbReference type="EMBL" id="MFC3679268.1"/>
    </source>
</evidence>
<keyword evidence="3" id="KW-1185">Reference proteome</keyword>
<dbReference type="InterPro" id="IPR051043">
    <property type="entry name" value="Sulfatase_Mod_Factor_Kinase"/>
</dbReference>
<dbReference type="SUPFAM" id="SSF56436">
    <property type="entry name" value="C-type lectin-like"/>
    <property type="match status" value="1"/>
</dbReference>
<dbReference type="InterPro" id="IPR005532">
    <property type="entry name" value="SUMF_dom"/>
</dbReference>